<keyword evidence="1" id="KW-0694">RNA-binding</keyword>
<evidence type="ECO:0000256" key="1">
    <source>
        <dbReference type="ARBA" id="ARBA00022884"/>
    </source>
</evidence>
<name>A0A756I659_SALER</name>
<comment type="caution">
    <text evidence="4">The sequence shown here is derived from an EMBL/GenBank/DDBJ whole genome shotgun (WGS) entry which is preliminary data.</text>
</comment>
<dbReference type="InterPro" id="IPR016103">
    <property type="entry name" value="ProQ/FinO"/>
</dbReference>
<dbReference type="InterPro" id="IPR036442">
    <property type="entry name" value="ProQ/FinO_sf"/>
</dbReference>
<dbReference type="SUPFAM" id="SSF48657">
    <property type="entry name" value="FinO-like"/>
    <property type="match status" value="1"/>
</dbReference>
<dbReference type="Pfam" id="PF04352">
    <property type="entry name" value="ProQ"/>
    <property type="match status" value="1"/>
</dbReference>
<dbReference type="GO" id="GO:0003723">
    <property type="term" value="F:RNA binding"/>
    <property type="evidence" value="ECO:0007669"/>
    <property type="project" value="UniProtKB-KW"/>
</dbReference>
<sequence length="146" mass="16692">MAAANINRKSENPLWDTWQEALQDYEAHMSRQKQQQSAGEPAAGDKVEHQKPKTPHSADGKSRKFRMPGQKKPESITRIQWKNRKAVQRLSVLWPELFDLNNPKPLKLGVLNDLVRDTEARGLGVGKGSLKASLVSYTRSFRYLRR</sequence>
<dbReference type="EMBL" id="DAAWYJ010000029">
    <property type="protein sequence ID" value="HAG0017387.1"/>
    <property type="molecule type" value="Genomic_DNA"/>
</dbReference>
<accession>A0A756I659</accession>
<feature type="region of interest" description="Disordered" evidence="2">
    <location>
        <begin position="25"/>
        <end position="74"/>
    </location>
</feature>
<feature type="compositionally biased region" description="Basic and acidic residues" evidence="2">
    <location>
        <begin position="43"/>
        <end position="62"/>
    </location>
</feature>
<dbReference type="AlphaFoldDB" id="A0A756I659"/>
<proteinExistence type="predicted"/>
<evidence type="ECO:0000313" key="4">
    <source>
        <dbReference type="EMBL" id="HAG0017387.1"/>
    </source>
</evidence>
<protein>
    <recommendedName>
        <fullName evidence="3">ProQ/FinO domain-containing protein</fullName>
    </recommendedName>
</protein>
<evidence type="ECO:0000259" key="3">
    <source>
        <dbReference type="Pfam" id="PF04352"/>
    </source>
</evidence>
<evidence type="ECO:0000256" key="2">
    <source>
        <dbReference type="SAM" id="MobiDB-lite"/>
    </source>
</evidence>
<organism evidence="4">
    <name type="scientific">Salmonella enterica</name>
    <name type="common">Salmonella choleraesuis</name>
    <dbReference type="NCBI Taxonomy" id="28901"/>
    <lineage>
        <taxon>Bacteria</taxon>
        <taxon>Pseudomonadati</taxon>
        <taxon>Pseudomonadota</taxon>
        <taxon>Gammaproteobacteria</taxon>
        <taxon>Enterobacterales</taxon>
        <taxon>Enterobacteriaceae</taxon>
        <taxon>Salmonella</taxon>
    </lineage>
</organism>
<reference evidence="4" key="2">
    <citation type="submission" date="2020-02" db="EMBL/GenBank/DDBJ databases">
        <authorList>
            <consortium name="NCBI Pathogen Detection Project"/>
        </authorList>
    </citation>
    <scope>NUCLEOTIDE SEQUENCE</scope>
    <source>
        <strain evidence="4">MA.CK_00/00002125</strain>
    </source>
</reference>
<dbReference type="Gene3D" id="1.10.1710.10">
    <property type="entry name" value="ProQ/FinO domain"/>
    <property type="match status" value="1"/>
</dbReference>
<reference evidence="4" key="1">
    <citation type="journal article" date="2018" name="Genome Biol.">
        <title>SKESA: strategic k-mer extension for scrupulous assemblies.</title>
        <authorList>
            <person name="Souvorov A."/>
            <person name="Agarwala R."/>
            <person name="Lipman D.J."/>
        </authorList>
    </citation>
    <scope>NUCLEOTIDE SEQUENCE</scope>
    <source>
        <strain evidence="4">MA.CK_00/00002125</strain>
    </source>
</reference>
<gene>
    <name evidence="4" type="ORF">G8O67_004766</name>
</gene>
<feature type="domain" description="ProQ/FinO" evidence="3">
    <location>
        <begin position="84"/>
        <end position="144"/>
    </location>
</feature>